<reference evidence="2 3" key="1">
    <citation type="submission" date="2024-01" db="EMBL/GenBank/DDBJ databases">
        <title>The genomes of 5 underutilized Papilionoideae crops provide insights into root nodulation and disease resistanc.</title>
        <authorList>
            <person name="Yuan L."/>
        </authorList>
    </citation>
    <scope>NUCLEOTIDE SEQUENCE [LARGE SCALE GENOMIC DNA]</scope>
    <source>
        <strain evidence="2">ZHUSHIDOU_FW_LH</strain>
        <tissue evidence="2">Leaf</tissue>
    </source>
</reference>
<dbReference type="Proteomes" id="UP001372338">
    <property type="component" value="Unassembled WGS sequence"/>
</dbReference>
<feature type="region of interest" description="Disordered" evidence="1">
    <location>
        <begin position="90"/>
        <end position="111"/>
    </location>
</feature>
<proteinExistence type="predicted"/>
<evidence type="ECO:0000313" key="2">
    <source>
        <dbReference type="EMBL" id="KAK7281653.1"/>
    </source>
</evidence>
<sequence length="111" mass="12238">MDDRLRLKKTLEEGIIPEENRAVASEVVKNLFQEEVVVVEPNNEKSLVVTVGPDGASDLAMSDGKKGVSAKTMVDVDANNPQNSVVIPCEQKEDEEEWTPVRTRSKAQSEN</sequence>
<comment type="caution">
    <text evidence="2">The sequence shown here is derived from an EMBL/GenBank/DDBJ whole genome shotgun (WGS) entry which is preliminary data.</text>
</comment>
<name>A0AAN9FYG1_CROPI</name>
<evidence type="ECO:0000256" key="1">
    <source>
        <dbReference type="SAM" id="MobiDB-lite"/>
    </source>
</evidence>
<dbReference type="AlphaFoldDB" id="A0AAN9FYG1"/>
<gene>
    <name evidence="2" type="ORF">RIF29_09833</name>
</gene>
<keyword evidence="3" id="KW-1185">Reference proteome</keyword>
<accession>A0AAN9FYG1</accession>
<protein>
    <submittedName>
        <fullName evidence="2">Uncharacterized protein</fullName>
    </submittedName>
</protein>
<evidence type="ECO:0000313" key="3">
    <source>
        <dbReference type="Proteomes" id="UP001372338"/>
    </source>
</evidence>
<organism evidence="2 3">
    <name type="scientific">Crotalaria pallida</name>
    <name type="common">Smooth rattlebox</name>
    <name type="synonym">Crotalaria striata</name>
    <dbReference type="NCBI Taxonomy" id="3830"/>
    <lineage>
        <taxon>Eukaryota</taxon>
        <taxon>Viridiplantae</taxon>
        <taxon>Streptophyta</taxon>
        <taxon>Embryophyta</taxon>
        <taxon>Tracheophyta</taxon>
        <taxon>Spermatophyta</taxon>
        <taxon>Magnoliopsida</taxon>
        <taxon>eudicotyledons</taxon>
        <taxon>Gunneridae</taxon>
        <taxon>Pentapetalae</taxon>
        <taxon>rosids</taxon>
        <taxon>fabids</taxon>
        <taxon>Fabales</taxon>
        <taxon>Fabaceae</taxon>
        <taxon>Papilionoideae</taxon>
        <taxon>50 kb inversion clade</taxon>
        <taxon>genistoids sensu lato</taxon>
        <taxon>core genistoids</taxon>
        <taxon>Crotalarieae</taxon>
        <taxon>Crotalaria</taxon>
    </lineage>
</organism>
<dbReference type="EMBL" id="JAYWIO010000002">
    <property type="protein sequence ID" value="KAK7281653.1"/>
    <property type="molecule type" value="Genomic_DNA"/>
</dbReference>